<reference evidence="8 9" key="1">
    <citation type="journal article" date="2015" name="Plant Cell">
        <title>Oil accumulation by the oleaginous diatom Fistulifera solaris as revealed by the genome and transcriptome.</title>
        <authorList>
            <person name="Tanaka T."/>
            <person name="Maeda Y."/>
            <person name="Veluchamy A."/>
            <person name="Tanaka M."/>
            <person name="Abida H."/>
            <person name="Marechal E."/>
            <person name="Bowler C."/>
            <person name="Muto M."/>
            <person name="Sunaga Y."/>
            <person name="Tanaka M."/>
            <person name="Yoshino T."/>
            <person name="Taniguchi T."/>
            <person name="Fukuda Y."/>
            <person name="Nemoto M."/>
            <person name="Matsumoto M."/>
            <person name="Wong P.S."/>
            <person name="Aburatani S."/>
            <person name="Fujibuchi W."/>
        </authorList>
    </citation>
    <scope>NUCLEOTIDE SEQUENCE [LARGE SCALE GENOMIC DNA]</scope>
    <source>
        <strain evidence="8 9">JPCC DA0580</strain>
    </source>
</reference>
<accession>A0A1Z5K6C6</accession>
<evidence type="ECO:0000256" key="1">
    <source>
        <dbReference type="ARBA" id="ARBA00022723"/>
    </source>
</evidence>
<dbReference type="PROSITE" id="PS01359">
    <property type="entry name" value="ZF_PHD_1"/>
    <property type="match status" value="1"/>
</dbReference>
<protein>
    <recommendedName>
        <fullName evidence="10">PHD-type domain-containing protein</fullName>
    </recommendedName>
</protein>
<evidence type="ECO:0000256" key="3">
    <source>
        <dbReference type="ARBA" id="ARBA00022833"/>
    </source>
</evidence>
<feature type="compositionally biased region" description="Polar residues" evidence="5">
    <location>
        <begin position="240"/>
        <end position="249"/>
    </location>
</feature>
<dbReference type="PANTHER" id="PTHR47162:SF10">
    <property type="entry name" value="METHYL-CPG-BINDING DOMAIN-CONTAINING PROTEIN 9 ISOFORM X1"/>
    <property type="match status" value="1"/>
</dbReference>
<dbReference type="SMART" id="SM00249">
    <property type="entry name" value="PHD"/>
    <property type="match status" value="1"/>
</dbReference>
<evidence type="ECO:0000256" key="5">
    <source>
        <dbReference type="SAM" id="MobiDB-lite"/>
    </source>
</evidence>
<dbReference type="InterPro" id="IPR011011">
    <property type="entry name" value="Znf_FYVE_PHD"/>
</dbReference>
<keyword evidence="9" id="KW-1185">Reference proteome</keyword>
<keyword evidence="1" id="KW-0479">Metal-binding</keyword>
<evidence type="ECO:0000259" key="7">
    <source>
        <dbReference type="PROSITE" id="PS50812"/>
    </source>
</evidence>
<dbReference type="InterPro" id="IPR019786">
    <property type="entry name" value="Zinc_finger_PHD-type_CS"/>
</dbReference>
<dbReference type="InterPro" id="IPR001965">
    <property type="entry name" value="Znf_PHD"/>
</dbReference>
<feature type="domain" description="PHD-type" evidence="6">
    <location>
        <begin position="14"/>
        <end position="64"/>
    </location>
</feature>
<dbReference type="SUPFAM" id="SSF57903">
    <property type="entry name" value="FYVE/PHD zinc finger"/>
    <property type="match status" value="1"/>
</dbReference>
<evidence type="ECO:0000256" key="4">
    <source>
        <dbReference type="PROSITE-ProRule" id="PRU00146"/>
    </source>
</evidence>
<dbReference type="OrthoDB" id="432829at2759"/>
<dbReference type="InterPro" id="IPR000313">
    <property type="entry name" value="PWWP_dom"/>
</dbReference>
<evidence type="ECO:0000256" key="2">
    <source>
        <dbReference type="ARBA" id="ARBA00022771"/>
    </source>
</evidence>
<feature type="region of interest" description="Disordered" evidence="5">
    <location>
        <begin position="226"/>
        <end position="283"/>
    </location>
</feature>
<gene>
    <name evidence="8" type="ORF">FisN_4Hh560</name>
</gene>
<dbReference type="CDD" id="cd05162">
    <property type="entry name" value="PWWP"/>
    <property type="match status" value="1"/>
</dbReference>
<feature type="domain" description="PWWP" evidence="7">
    <location>
        <begin position="87"/>
        <end position="154"/>
    </location>
</feature>
<dbReference type="SUPFAM" id="SSF63748">
    <property type="entry name" value="Tudor/PWWP/MBT"/>
    <property type="match status" value="1"/>
</dbReference>
<evidence type="ECO:0000313" key="8">
    <source>
        <dbReference type="EMBL" id="GAX21498.1"/>
    </source>
</evidence>
<dbReference type="Proteomes" id="UP000198406">
    <property type="component" value="Unassembled WGS sequence"/>
</dbReference>
<evidence type="ECO:0000313" key="9">
    <source>
        <dbReference type="Proteomes" id="UP000198406"/>
    </source>
</evidence>
<comment type="caution">
    <text evidence="8">The sequence shown here is derived from an EMBL/GenBank/DDBJ whole genome shotgun (WGS) entry which is preliminary data.</text>
</comment>
<name>A0A1Z5K6C6_FISSO</name>
<organism evidence="8 9">
    <name type="scientific">Fistulifera solaris</name>
    <name type="common">Oleaginous diatom</name>
    <dbReference type="NCBI Taxonomy" id="1519565"/>
    <lineage>
        <taxon>Eukaryota</taxon>
        <taxon>Sar</taxon>
        <taxon>Stramenopiles</taxon>
        <taxon>Ochrophyta</taxon>
        <taxon>Bacillariophyta</taxon>
        <taxon>Bacillariophyceae</taxon>
        <taxon>Bacillariophycidae</taxon>
        <taxon>Naviculales</taxon>
        <taxon>Naviculaceae</taxon>
        <taxon>Fistulifera</taxon>
    </lineage>
</organism>
<keyword evidence="2 4" id="KW-0863">Zinc-finger</keyword>
<dbReference type="Pfam" id="PF00855">
    <property type="entry name" value="PWWP"/>
    <property type="match status" value="1"/>
</dbReference>
<keyword evidence="3" id="KW-0862">Zinc</keyword>
<dbReference type="Pfam" id="PF00628">
    <property type="entry name" value="PHD"/>
    <property type="match status" value="1"/>
</dbReference>
<dbReference type="PROSITE" id="PS50016">
    <property type="entry name" value="ZF_PHD_2"/>
    <property type="match status" value="1"/>
</dbReference>
<dbReference type="PROSITE" id="PS50812">
    <property type="entry name" value="PWWP"/>
    <property type="match status" value="1"/>
</dbReference>
<dbReference type="AlphaFoldDB" id="A0A1Z5K6C6"/>
<dbReference type="Gene3D" id="2.30.30.140">
    <property type="match status" value="1"/>
</dbReference>
<dbReference type="PANTHER" id="PTHR47162">
    <property type="entry name" value="OS02G0192300 PROTEIN"/>
    <property type="match status" value="1"/>
</dbReference>
<dbReference type="InParanoid" id="A0A1Z5K6C6"/>
<dbReference type="EMBL" id="BDSP01000168">
    <property type="protein sequence ID" value="GAX21498.1"/>
    <property type="molecule type" value="Genomic_DNA"/>
</dbReference>
<evidence type="ECO:0000259" key="6">
    <source>
        <dbReference type="PROSITE" id="PS50016"/>
    </source>
</evidence>
<sequence>MSHTPDNGDDELLDTGCLVCGKDDHHDKILLCDACMGEYHMHCLKPKLDKIPKNKWFCDICKGGVGKTTAQLEELVSALPSEYKAHFGEICWAQGGVGYGWWPCCIFDPRWAKGKPLEEAKRQLGKKYLVYFYMCTDSPFALLAENKTMRWLEGLACNYYQGKAAKNYSKDRFALFQKALLLATTEFDKSVSERHKSLNLSRKHTALPQPGRPILSLSKVLSKPAATTSDSDAKRKLVSNDESSSSKRTILQRVGTKNIIPRPSRNGKEKRMTKKHYQNSEHADSSEDSELICTVWHVADVDNFATSTQVGFVILASIQSSTFEDVRTCISREIDVLSKTTWQFWVPFLGPVSRAQERLFGPILPFFAKRKLAGDTMTGDGTIHHPLRLHVIQLDK</sequence>
<evidence type="ECO:0008006" key="10">
    <source>
        <dbReference type="Google" id="ProtNLM"/>
    </source>
</evidence>
<dbReference type="GO" id="GO:0008270">
    <property type="term" value="F:zinc ion binding"/>
    <property type="evidence" value="ECO:0007669"/>
    <property type="project" value="UniProtKB-KW"/>
</dbReference>
<dbReference type="InterPro" id="IPR013083">
    <property type="entry name" value="Znf_RING/FYVE/PHD"/>
</dbReference>
<dbReference type="Gene3D" id="3.30.40.10">
    <property type="entry name" value="Zinc/RING finger domain, C3HC4 (zinc finger)"/>
    <property type="match status" value="1"/>
</dbReference>
<proteinExistence type="predicted"/>
<dbReference type="InterPro" id="IPR019787">
    <property type="entry name" value="Znf_PHD-finger"/>
</dbReference>